<keyword evidence="2" id="KW-0092">Biotin</keyword>
<dbReference type="InterPro" id="IPR045864">
    <property type="entry name" value="aa-tRNA-synth_II/BPL/LPL"/>
</dbReference>
<dbReference type="EMBL" id="FTNE01000006">
    <property type="protein sequence ID" value="SIQ58536.1"/>
    <property type="molecule type" value="Genomic_DNA"/>
</dbReference>
<comment type="caution">
    <text evidence="6">The sequence shown here is derived from an EMBL/GenBank/DDBJ whole genome shotgun (WGS) entry which is preliminary data.</text>
</comment>
<dbReference type="GO" id="GO:0005737">
    <property type="term" value="C:cytoplasm"/>
    <property type="evidence" value="ECO:0007669"/>
    <property type="project" value="TreeGrafter"/>
</dbReference>
<dbReference type="CDD" id="cd16442">
    <property type="entry name" value="BPL"/>
    <property type="match status" value="1"/>
</dbReference>
<comment type="catalytic activity">
    <reaction evidence="4">
        <text>biotin + L-lysyl-[protein] + ATP = N(6)-biotinyl-L-lysyl-[protein] + AMP + diphosphate + H(+)</text>
        <dbReference type="Rhea" id="RHEA:11756"/>
        <dbReference type="Rhea" id="RHEA-COMP:9752"/>
        <dbReference type="Rhea" id="RHEA-COMP:10505"/>
        <dbReference type="ChEBI" id="CHEBI:15378"/>
        <dbReference type="ChEBI" id="CHEBI:29969"/>
        <dbReference type="ChEBI" id="CHEBI:30616"/>
        <dbReference type="ChEBI" id="CHEBI:33019"/>
        <dbReference type="ChEBI" id="CHEBI:57586"/>
        <dbReference type="ChEBI" id="CHEBI:83144"/>
        <dbReference type="ChEBI" id="CHEBI:456215"/>
        <dbReference type="EC" id="6.3.4.15"/>
    </reaction>
</comment>
<dbReference type="Gene3D" id="3.30.930.10">
    <property type="entry name" value="Bira Bifunctional Protein, Domain 2"/>
    <property type="match status" value="1"/>
</dbReference>
<keyword evidence="1 6" id="KW-0436">Ligase</keyword>
<evidence type="ECO:0000259" key="5">
    <source>
        <dbReference type="PROSITE" id="PS51733"/>
    </source>
</evidence>
<dbReference type="RefSeq" id="WP_245594079.1">
    <property type="nucleotide sequence ID" value="NZ_FTNE01000006.1"/>
</dbReference>
<evidence type="ECO:0000313" key="7">
    <source>
        <dbReference type="Proteomes" id="UP000186308"/>
    </source>
</evidence>
<gene>
    <name evidence="6" type="ORF">SAMN05421828_106153</name>
</gene>
<dbReference type="InterPro" id="IPR004408">
    <property type="entry name" value="Biotin_CoA_COase_ligase"/>
</dbReference>
<keyword evidence="7" id="KW-1185">Reference proteome</keyword>
<dbReference type="NCBIfam" id="TIGR00121">
    <property type="entry name" value="birA_ligase"/>
    <property type="match status" value="1"/>
</dbReference>
<evidence type="ECO:0000256" key="3">
    <source>
        <dbReference type="ARBA" id="ARBA00024227"/>
    </source>
</evidence>
<dbReference type="PANTHER" id="PTHR12835">
    <property type="entry name" value="BIOTIN PROTEIN LIGASE"/>
    <property type="match status" value="1"/>
</dbReference>
<evidence type="ECO:0000256" key="2">
    <source>
        <dbReference type="ARBA" id="ARBA00023267"/>
    </source>
</evidence>
<evidence type="ECO:0000256" key="1">
    <source>
        <dbReference type="ARBA" id="ARBA00022598"/>
    </source>
</evidence>
<sequence>MTPFAPWRIEQFETLASTSDLCAERARAGEADRLLIIAASQTAGRGRAGRVWSSPPGNFYASALLRPGIPAAEGGLFALMAGLSLLEAIEQSSGTDAALRLKWPNDITAGTAKLAGILLDATIESGRIATLTIGFGANLVFAPEIPGRATTSLAALGLRVAPNHLATALCTRIDHWQHSLIADAGATLRASWLRRAHPIGAALAIDGGRITGRFAGLAEDGSLLLAQGEQVTIIRSGDVALL</sequence>
<dbReference type="Pfam" id="PF02237">
    <property type="entry name" value="BPL_C"/>
    <property type="match status" value="1"/>
</dbReference>
<evidence type="ECO:0000256" key="4">
    <source>
        <dbReference type="ARBA" id="ARBA00047846"/>
    </source>
</evidence>
<evidence type="ECO:0000313" key="6">
    <source>
        <dbReference type="EMBL" id="SIQ58536.1"/>
    </source>
</evidence>
<dbReference type="EC" id="6.3.4.15" evidence="3"/>
<name>A0A8G2CJS8_ACIRU</name>
<proteinExistence type="predicted"/>
<dbReference type="Proteomes" id="UP000186308">
    <property type="component" value="Unassembled WGS sequence"/>
</dbReference>
<reference evidence="6 7" key="1">
    <citation type="submission" date="2017-01" db="EMBL/GenBank/DDBJ databases">
        <authorList>
            <person name="Varghese N."/>
            <person name="Submissions S."/>
        </authorList>
    </citation>
    <scope>NUCLEOTIDE SEQUENCE [LARGE SCALE GENOMIC DNA]</scope>
    <source>
        <strain evidence="6 7">ATCC 35905</strain>
    </source>
</reference>
<organism evidence="6 7">
    <name type="scientific">Acidiphilium rubrum</name>
    <dbReference type="NCBI Taxonomy" id="526"/>
    <lineage>
        <taxon>Bacteria</taxon>
        <taxon>Pseudomonadati</taxon>
        <taxon>Pseudomonadota</taxon>
        <taxon>Alphaproteobacteria</taxon>
        <taxon>Acetobacterales</taxon>
        <taxon>Acidocellaceae</taxon>
        <taxon>Acidiphilium</taxon>
    </lineage>
</organism>
<dbReference type="InterPro" id="IPR004143">
    <property type="entry name" value="BPL_LPL_catalytic"/>
</dbReference>
<dbReference type="InterPro" id="IPR003142">
    <property type="entry name" value="BPL_C"/>
</dbReference>
<accession>A0A8G2CJS8</accession>
<dbReference type="GO" id="GO:0004077">
    <property type="term" value="F:biotin--[biotin carboxyl-carrier protein] ligase activity"/>
    <property type="evidence" value="ECO:0007669"/>
    <property type="project" value="UniProtKB-EC"/>
</dbReference>
<dbReference type="PANTHER" id="PTHR12835:SF5">
    <property type="entry name" value="BIOTIN--PROTEIN LIGASE"/>
    <property type="match status" value="1"/>
</dbReference>
<feature type="domain" description="BPL/LPL catalytic" evidence="5">
    <location>
        <begin position="1"/>
        <end position="181"/>
    </location>
</feature>
<dbReference type="Pfam" id="PF03099">
    <property type="entry name" value="BPL_LplA_LipB"/>
    <property type="match status" value="1"/>
</dbReference>
<dbReference type="AlphaFoldDB" id="A0A8G2CJS8"/>
<protein>
    <recommendedName>
        <fullName evidence="3">biotin--[biotin carboxyl-carrier protein] ligase</fullName>
        <ecNumber evidence="3">6.3.4.15</ecNumber>
    </recommendedName>
</protein>
<dbReference type="SUPFAM" id="SSF55681">
    <property type="entry name" value="Class II aaRS and biotin synthetases"/>
    <property type="match status" value="1"/>
</dbReference>
<dbReference type="PROSITE" id="PS51733">
    <property type="entry name" value="BPL_LPL_CATALYTIC"/>
    <property type="match status" value="1"/>
</dbReference>